<dbReference type="EMBL" id="GBEZ01001701">
    <property type="protein sequence ID" value="JAC83293.1"/>
    <property type="molecule type" value="Transcribed_RNA"/>
</dbReference>
<protein>
    <submittedName>
        <fullName evidence="1">Uncharacterized protein</fullName>
    </submittedName>
</protein>
<evidence type="ECO:0000313" key="1">
    <source>
        <dbReference type="EMBL" id="JAC83293.1"/>
    </source>
</evidence>
<accession>A0A061SG80</accession>
<feature type="non-terminal residue" evidence="1">
    <location>
        <position position="1"/>
    </location>
</feature>
<name>A0A061SG80_9CHLO</name>
<reference evidence="1" key="1">
    <citation type="submission" date="2014-05" db="EMBL/GenBank/DDBJ databases">
        <title>The transcriptome of the halophilic microalga Tetraselmis sp. GSL018 isolated from the Great Salt Lake, Utah.</title>
        <authorList>
            <person name="Jinkerson R.E."/>
            <person name="D'Adamo S."/>
            <person name="Posewitz M.C."/>
        </authorList>
    </citation>
    <scope>NUCLEOTIDE SEQUENCE</scope>
    <source>
        <strain evidence="1">GSL018</strain>
    </source>
</reference>
<sequence length="42" mass="4564">EPQPYTFLASLSIDSLRARANAIDFNIVVLSPEMSQKDAPSA</sequence>
<dbReference type="AlphaFoldDB" id="A0A061SG80"/>
<organism evidence="1">
    <name type="scientific">Tetraselmis sp. GSL018</name>
    <dbReference type="NCBI Taxonomy" id="582737"/>
    <lineage>
        <taxon>Eukaryota</taxon>
        <taxon>Viridiplantae</taxon>
        <taxon>Chlorophyta</taxon>
        <taxon>core chlorophytes</taxon>
        <taxon>Chlorodendrophyceae</taxon>
        <taxon>Chlorodendrales</taxon>
        <taxon>Chlorodendraceae</taxon>
        <taxon>Tetraselmis</taxon>
    </lineage>
</organism>
<gene>
    <name evidence="1" type="ORF">TSPGSL018_3689</name>
</gene>
<proteinExistence type="predicted"/>